<keyword evidence="2" id="KW-0732">Signal</keyword>
<dbReference type="InterPro" id="IPR036249">
    <property type="entry name" value="Thioredoxin-like_sf"/>
</dbReference>
<protein>
    <submittedName>
        <fullName evidence="4">TlpA disulfide reductase family protein</fullName>
    </submittedName>
</protein>
<dbReference type="Pfam" id="PF00578">
    <property type="entry name" value="AhpC-TSA"/>
    <property type="match status" value="1"/>
</dbReference>
<keyword evidence="5" id="KW-1185">Reference proteome</keyword>
<evidence type="ECO:0000313" key="5">
    <source>
        <dbReference type="Proteomes" id="UP001265259"/>
    </source>
</evidence>
<feature type="signal peptide" evidence="2">
    <location>
        <begin position="1"/>
        <end position="22"/>
    </location>
</feature>
<organism evidence="4 5">
    <name type="scientific">Tropicimonas omnivorans</name>
    <dbReference type="NCBI Taxonomy" id="3075590"/>
    <lineage>
        <taxon>Bacteria</taxon>
        <taxon>Pseudomonadati</taxon>
        <taxon>Pseudomonadota</taxon>
        <taxon>Alphaproteobacteria</taxon>
        <taxon>Rhodobacterales</taxon>
        <taxon>Roseobacteraceae</taxon>
        <taxon>Tropicimonas</taxon>
    </lineage>
</organism>
<dbReference type="InterPro" id="IPR017937">
    <property type="entry name" value="Thioredoxin_CS"/>
</dbReference>
<dbReference type="PANTHER" id="PTHR42852:SF13">
    <property type="entry name" value="PROTEIN DIPZ"/>
    <property type="match status" value="1"/>
</dbReference>
<dbReference type="SUPFAM" id="SSF52833">
    <property type="entry name" value="Thioredoxin-like"/>
    <property type="match status" value="1"/>
</dbReference>
<dbReference type="PROSITE" id="PS51352">
    <property type="entry name" value="THIOREDOXIN_2"/>
    <property type="match status" value="1"/>
</dbReference>
<evidence type="ECO:0000259" key="3">
    <source>
        <dbReference type="PROSITE" id="PS51352"/>
    </source>
</evidence>
<dbReference type="CDD" id="cd02966">
    <property type="entry name" value="TlpA_like_family"/>
    <property type="match status" value="1"/>
</dbReference>
<comment type="caution">
    <text evidence="4">The sequence shown here is derived from an EMBL/GenBank/DDBJ whole genome shotgun (WGS) entry which is preliminary data.</text>
</comment>
<name>A0ABU3DDC0_9RHOB</name>
<dbReference type="Proteomes" id="UP001265259">
    <property type="component" value="Unassembled WGS sequence"/>
</dbReference>
<dbReference type="EMBL" id="JAVRHL010000001">
    <property type="protein sequence ID" value="MDT0681713.1"/>
    <property type="molecule type" value="Genomic_DNA"/>
</dbReference>
<accession>A0ABU3DDC0</accession>
<reference evidence="4 5" key="1">
    <citation type="submission" date="2023-09" db="EMBL/GenBank/DDBJ databases">
        <authorList>
            <person name="Rey-Velasco X."/>
        </authorList>
    </citation>
    <scope>NUCLEOTIDE SEQUENCE [LARGE SCALE GENOMIC DNA]</scope>
    <source>
        <strain evidence="4 5">F158</strain>
    </source>
</reference>
<dbReference type="Gene3D" id="3.40.30.10">
    <property type="entry name" value="Glutaredoxin"/>
    <property type="match status" value="1"/>
</dbReference>
<evidence type="ECO:0000313" key="4">
    <source>
        <dbReference type="EMBL" id="MDT0681713.1"/>
    </source>
</evidence>
<gene>
    <name evidence="4" type="ORF">RM543_03370</name>
</gene>
<dbReference type="RefSeq" id="WP_311689483.1">
    <property type="nucleotide sequence ID" value="NZ_JAVRHL010000001.1"/>
</dbReference>
<sequence length="188" mass="19406">MRHALSATIYILAAVMANTGSADVSALLTGDMDGIERPEGTPEALAPEAEVARLDGGTARLSDWSGRPVLLNFWATWCAPCREEMPSLAALAADPESAGNVAVVTVASGRNAPPAVERFLSETGAGDLPVLLDADRILSRTAGVRQLPLTIILDGSGREIGRLSGIADWNGEDARALLSEVAAMGTGG</sequence>
<keyword evidence="1" id="KW-0676">Redox-active center</keyword>
<evidence type="ECO:0000256" key="2">
    <source>
        <dbReference type="SAM" id="SignalP"/>
    </source>
</evidence>
<proteinExistence type="predicted"/>
<dbReference type="PANTHER" id="PTHR42852">
    <property type="entry name" value="THIOL:DISULFIDE INTERCHANGE PROTEIN DSBE"/>
    <property type="match status" value="1"/>
</dbReference>
<dbReference type="InterPro" id="IPR013766">
    <property type="entry name" value="Thioredoxin_domain"/>
</dbReference>
<dbReference type="PROSITE" id="PS00194">
    <property type="entry name" value="THIOREDOXIN_1"/>
    <property type="match status" value="1"/>
</dbReference>
<feature type="chain" id="PRO_5047219218" evidence="2">
    <location>
        <begin position="23"/>
        <end position="188"/>
    </location>
</feature>
<dbReference type="InterPro" id="IPR050553">
    <property type="entry name" value="Thioredoxin_ResA/DsbE_sf"/>
</dbReference>
<dbReference type="InterPro" id="IPR000866">
    <property type="entry name" value="AhpC/TSA"/>
</dbReference>
<evidence type="ECO:0000256" key="1">
    <source>
        <dbReference type="ARBA" id="ARBA00023284"/>
    </source>
</evidence>
<feature type="domain" description="Thioredoxin" evidence="3">
    <location>
        <begin position="40"/>
        <end position="183"/>
    </location>
</feature>